<protein>
    <submittedName>
        <fullName evidence="2">Membrane protein</fullName>
    </submittedName>
</protein>
<keyword evidence="1" id="KW-1133">Transmembrane helix</keyword>
<evidence type="ECO:0000313" key="3">
    <source>
        <dbReference type="Proteomes" id="UP000264541"/>
    </source>
</evidence>
<comment type="caution">
    <text evidence="2">The sequence shown here is derived from an EMBL/GenBank/DDBJ whole genome shotgun (WGS) entry which is preliminary data.</text>
</comment>
<proteinExistence type="predicted"/>
<accession>A0A372LM49</accession>
<dbReference type="PANTHER" id="PTHR40078">
    <property type="entry name" value="INTEGRAL MEMBRANE PROTEIN-RELATED"/>
    <property type="match status" value="1"/>
</dbReference>
<evidence type="ECO:0000313" key="2">
    <source>
        <dbReference type="EMBL" id="RFU68109.1"/>
    </source>
</evidence>
<keyword evidence="1" id="KW-0472">Membrane</keyword>
<dbReference type="EMBL" id="QVTE01000035">
    <property type="protein sequence ID" value="RFU68109.1"/>
    <property type="molecule type" value="Genomic_DNA"/>
</dbReference>
<dbReference type="PANTHER" id="PTHR40078:SF1">
    <property type="entry name" value="INTEGRAL MEMBRANE PROTEIN"/>
    <property type="match status" value="1"/>
</dbReference>
<dbReference type="OrthoDB" id="1902994at2"/>
<sequence length="201" mass="22071">MKTIRISFFLIGIFILTLGVSLTIKAGIGTGAWDALHVGLTKLFGMTIGTWIMVTGTMLMFINAYLLKKTPEFLALGTIVVVGLSIDFWLLIVLSHWEPAGNVFRLATLAMGIIILSFGICVYLQPQFAANPIDKLMIAIHKRFNISLMLAKTAGELTALIFAFMVKGPIGIGTLIITFSIGPIVQWFFPGIEAFYKKLIK</sequence>
<keyword evidence="3" id="KW-1185">Reference proteome</keyword>
<reference evidence="2 3" key="1">
    <citation type="submission" date="2018-08" db="EMBL/GenBank/DDBJ databases">
        <title>Bacillus chawlae sp. nov., Bacillus glennii sp. nov., and Bacillus saganii sp. nov. Isolated from the Vehicle Assembly Building at Kennedy Space Center where the Viking Spacecraft were Assembled.</title>
        <authorList>
            <person name="Seuylemezian A."/>
            <person name="Vaishampayan P."/>
        </authorList>
    </citation>
    <scope>NUCLEOTIDE SEQUENCE [LARGE SCALE GENOMIC DNA]</scope>
    <source>
        <strain evidence="2 3">V47-23a</strain>
    </source>
</reference>
<name>A0A372LM49_9BACI</name>
<feature type="transmembrane region" description="Helical" evidence="1">
    <location>
        <begin position="170"/>
        <end position="189"/>
    </location>
</feature>
<feature type="transmembrane region" description="Helical" evidence="1">
    <location>
        <begin position="73"/>
        <end position="97"/>
    </location>
</feature>
<dbReference type="AlphaFoldDB" id="A0A372LM49"/>
<keyword evidence="1" id="KW-0812">Transmembrane</keyword>
<feature type="transmembrane region" description="Helical" evidence="1">
    <location>
        <begin position="103"/>
        <end position="124"/>
    </location>
</feature>
<organism evidence="2 3">
    <name type="scientific">Peribacillus saganii</name>
    <dbReference type="NCBI Taxonomy" id="2303992"/>
    <lineage>
        <taxon>Bacteria</taxon>
        <taxon>Bacillati</taxon>
        <taxon>Bacillota</taxon>
        <taxon>Bacilli</taxon>
        <taxon>Bacillales</taxon>
        <taxon>Bacillaceae</taxon>
        <taxon>Peribacillus</taxon>
    </lineage>
</organism>
<feature type="transmembrane region" description="Helical" evidence="1">
    <location>
        <begin position="144"/>
        <end position="164"/>
    </location>
</feature>
<dbReference type="InterPro" id="IPR038750">
    <property type="entry name" value="YczE/YyaS-like"/>
</dbReference>
<dbReference type="RefSeq" id="WP_117327101.1">
    <property type="nucleotide sequence ID" value="NZ_QVTE01000035.1"/>
</dbReference>
<feature type="transmembrane region" description="Helical" evidence="1">
    <location>
        <begin position="48"/>
        <end position="66"/>
    </location>
</feature>
<gene>
    <name evidence="2" type="ORF">D0469_12625</name>
</gene>
<evidence type="ECO:0000256" key="1">
    <source>
        <dbReference type="SAM" id="Phobius"/>
    </source>
</evidence>
<feature type="transmembrane region" description="Helical" evidence="1">
    <location>
        <begin position="7"/>
        <end position="28"/>
    </location>
</feature>
<dbReference type="Pfam" id="PF19700">
    <property type="entry name" value="DUF6198"/>
    <property type="match status" value="1"/>
</dbReference>
<dbReference type="Proteomes" id="UP000264541">
    <property type="component" value="Unassembled WGS sequence"/>
</dbReference>